<dbReference type="EMBL" id="CAJEWN010001387">
    <property type="protein sequence ID" value="CAD2197034.1"/>
    <property type="molecule type" value="Genomic_DNA"/>
</dbReference>
<protein>
    <submittedName>
        <fullName evidence="1">Uncharacterized protein</fullName>
    </submittedName>
</protein>
<gene>
    <name evidence="1" type="ORF">MENT_LOCUS50245</name>
</gene>
<comment type="caution">
    <text evidence="1">The sequence shown here is derived from an EMBL/GenBank/DDBJ whole genome shotgun (WGS) entry which is preliminary data.</text>
</comment>
<organism evidence="1 2">
    <name type="scientific">Meloidogyne enterolobii</name>
    <name type="common">Root-knot nematode worm</name>
    <name type="synonym">Meloidogyne mayaguensis</name>
    <dbReference type="NCBI Taxonomy" id="390850"/>
    <lineage>
        <taxon>Eukaryota</taxon>
        <taxon>Metazoa</taxon>
        <taxon>Ecdysozoa</taxon>
        <taxon>Nematoda</taxon>
        <taxon>Chromadorea</taxon>
        <taxon>Rhabditida</taxon>
        <taxon>Tylenchina</taxon>
        <taxon>Tylenchomorpha</taxon>
        <taxon>Tylenchoidea</taxon>
        <taxon>Meloidogynidae</taxon>
        <taxon>Meloidogyninae</taxon>
        <taxon>Meloidogyne</taxon>
    </lineage>
</organism>
<reference evidence="1 2" key="1">
    <citation type="submission" date="2020-08" db="EMBL/GenBank/DDBJ databases">
        <authorList>
            <person name="Koutsovoulos G."/>
            <person name="Danchin GJ E."/>
        </authorList>
    </citation>
    <scope>NUCLEOTIDE SEQUENCE [LARGE SCALE GENOMIC DNA]</scope>
</reference>
<evidence type="ECO:0000313" key="1">
    <source>
        <dbReference type="EMBL" id="CAD2197034.1"/>
    </source>
</evidence>
<proteinExistence type="predicted"/>
<accession>A0A6V7XCJ9</accession>
<evidence type="ECO:0000313" key="2">
    <source>
        <dbReference type="Proteomes" id="UP000580250"/>
    </source>
</evidence>
<dbReference type="Proteomes" id="UP000580250">
    <property type="component" value="Unassembled WGS sequence"/>
</dbReference>
<name>A0A6V7XCJ9_MELEN</name>
<dbReference type="AlphaFoldDB" id="A0A6V7XCJ9"/>
<sequence>MGNAVDLGNKMLASRVRNETCQDDVIYKSVNKFVNNTTKIMIG</sequence>